<dbReference type="SUPFAM" id="SSF100950">
    <property type="entry name" value="NagB/RpiA/CoA transferase-like"/>
    <property type="match status" value="1"/>
</dbReference>
<organism evidence="6 7">
    <name type="scientific">Sorangium cellulosum</name>
    <name type="common">Polyangium cellulosum</name>
    <dbReference type="NCBI Taxonomy" id="56"/>
    <lineage>
        <taxon>Bacteria</taxon>
        <taxon>Pseudomonadati</taxon>
        <taxon>Myxococcota</taxon>
        <taxon>Polyangia</taxon>
        <taxon>Polyangiales</taxon>
        <taxon>Polyangiaceae</taxon>
        <taxon>Sorangium</taxon>
    </lineage>
</organism>
<dbReference type="GO" id="GO:0046872">
    <property type="term" value="F:metal ion binding"/>
    <property type="evidence" value="ECO:0007669"/>
    <property type="project" value="UniProtKB-KW"/>
</dbReference>
<proteinExistence type="inferred from homology"/>
<evidence type="ECO:0000313" key="7">
    <source>
        <dbReference type="Proteomes" id="UP000075604"/>
    </source>
</evidence>
<dbReference type="Proteomes" id="UP000075604">
    <property type="component" value="Unassembled WGS sequence"/>
</dbReference>
<comment type="similarity">
    <text evidence="1 5">Belongs to the 5-formyltetrahydrofolate cyclo-ligase family.</text>
</comment>
<evidence type="ECO:0000256" key="1">
    <source>
        <dbReference type="ARBA" id="ARBA00010638"/>
    </source>
</evidence>
<keyword evidence="6" id="KW-0436">Ligase</keyword>
<dbReference type="Pfam" id="PF01812">
    <property type="entry name" value="5-FTHF_cyc-lig"/>
    <property type="match status" value="1"/>
</dbReference>
<evidence type="ECO:0000256" key="2">
    <source>
        <dbReference type="ARBA" id="ARBA00022741"/>
    </source>
</evidence>
<accession>A0A150PUR3</accession>
<dbReference type="EC" id="6.3.3.2" evidence="5"/>
<comment type="caution">
    <text evidence="6">The sequence shown here is derived from an EMBL/GenBank/DDBJ whole genome shotgun (WGS) entry which is preliminary data.</text>
</comment>
<keyword evidence="3 4" id="KW-0067">ATP-binding</keyword>
<dbReference type="AlphaFoldDB" id="A0A150PUR3"/>
<gene>
    <name evidence="6" type="ORF">BE04_00785</name>
</gene>
<evidence type="ECO:0000313" key="6">
    <source>
        <dbReference type="EMBL" id="KYF59178.1"/>
    </source>
</evidence>
<dbReference type="PANTHER" id="PTHR23407">
    <property type="entry name" value="ATPASE INHIBITOR/5-FORMYLTETRAHYDROFOLATE CYCLO-LIGASE"/>
    <property type="match status" value="1"/>
</dbReference>
<dbReference type="InterPro" id="IPR037171">
    <property type="entry name" value="NagB/RpiA_transferase-like"/>
</dbReference>
<dbReference type="InterPro" id="IPR002698">
    <property type="entry name" value="FTHF_cligase"/>
</dbReference>
<comment type="catalytic activity">
    <reaction evidence="5">
        <text>(6S)-5-formyl-5,6,7,8-tetrahydrofolate + ATP = (6R)-5,10-methenyltetrahydrofolate + ADP + phosphate</text>
        <dbReference type="Rhea" id="RHEA:10488"/>
        <dbReference type="ChEBI" id="CHEBI:30616"/>
        <dbReference type="ChEBI" id="CHEBI:43474"/>
        <dbReference type="ChEBI" id="CHEBI:57455"/>
        <dbReference type="ChEBI" id="CHEBI:57457"/>
        <dbReference type="ChEBI" id="CHEBI:456216"/>
        <dbReference type="EC" id="6.3.3.2"/>
    </reaction>
</comment>
<feature type="binding site" evidence="4">
    <location>
        <begin position="106"/>
        <end position="114"/>
    </location>
    <ligand>
        <name>ATP</name>
        <dbReference type="ChEBI" id="CHEBI:30616"/>
    </ligand>
</feature>
<dbReference type="Gene3D" id="3.40.50.10420">
    <property type="entry name" value="NagB/RpiA/CoA transferase-like"/>
    <property type="match status" value="1"/>
</dbReference>
<comment type="cofactor">
    <cofactor evidence="5">
        <name>Mg(2+)</name>
        <dbReference type="ChEBI" id="CHEBI:18420"/>
    </cofactor>
</comment>
<feature type="non-terminal residue" evidence="6">
    <location>
        <position position="1"/>
    </location>
</feature>
<keyword evidence="2 4" id="KW-0547">Nucleotide-binding</keyword>
<dbReference type="InterPro" id="IPR024185">
    <property type="entry name" value="FTHF_cligase-like_sf"/>
</dbReference>
<keyword evidence="5" id="KW-0460">Magnesium</keyword>
<protein>
    <recommendedName>
        <fullName evidence="5">5-formyltetrahydrofolate cyclo-ligase</fullName>
        <ecNumber evidence="5">6.3.3.2</ecNumber>
    </recommendedName>
</protein>
<dbReference type="NCBIfam" id="TIGR02727">
    <property type="entry name" value="MTHFS_bact"/>
    <property type="match status" value="1"/>
</dbReference>
<evidence type="ECO:0000256" key="4">
    <source>
        <dbReference type="PIRSR" id="PIRSR006806-1"/>
    </source>
</evidence>
<dbReference type="GO" id="GO:0005524">
    <property type="term" value="F:ATP binding"/>
    <property type="evidence" value="ECO:0007669"/>
    <property type="project" value="UniProtKB-KW"/>
</dbReference>
<dbReference type="EMBL" id="JELX01001385">
    <property type="protein sequence ID" value="KYF59178.1"/>
    <property type="molecule type" value="Genomic_DNA"/>
</dbReference>
<dbReference type="GO" id="GO:0009396">
    <property type="term" value="P:folic acid-containing compound biosynthetic process"/>
    <property type="evidence" value="ECO:0007669"/>
    <property type="project" value="TreeGrafter"/>
</dbReference>
<dbReference type="PIRSF" id="PIRSF006806">
    <property type="entry name" value="FTHF_cligase"/>
    <property type="match status" value="1"/>
</dbReference>
<dbReference type="GO" id="GO:0030272">
    <property type="term" value="F:5-formyltetrahydrofolate cyclo-ligase activity"/>
    <property type="evidence" value="ECO:0007669"/>
    <property type="project" value="UniProtKB-EC"/>
</dbReference>
<sequence>RRIVRALAELPAVVAARRVALFYPIEDRNEVDLRELDPLLRARGAQVAYPAIDPESRAMTFRFVADPEAMQERGLGFREPDPADEEAAALDVIVVPALQIDARGHRIGYGAGYYDSTLPRFCPPAHAVGVAFDFQLIAEVPATDGDVPLGTLVTDARVLDAEPA</sequence>
<keyword evidence="5" id="KW-0479">Metal-binding</keyword>
<dbReference type="GO" id="GO:0035999">
    <property type="term" value="P:tetrahydrofolate interconversion"/>
    <property type="evidence" value="ECO:0007669"/>
    <property type="project" value="TreeGrafter"/>
</dbReference>
<name>A0A150PUR3_SORCE</name>
<reference evidence="6 7" key="1">
    <citation type="submission" date="2014-02" db="EMBL/GenBank/DDBJ databases">
        <title>The small core and large imbalanced accessory genome model reveals a collaborative survival strategy of Sorangium cellulosum strains in nature.</title>
        <authorList>
            <person name="Han K."/>
            <person name="Peng R."/>
            <person name="Blom J."/>
            <person name="Li Y.-Z."/>
        </authorList>
    </citation>
    <scope>NUCLEOTIDE SEQUENCE [LARGE SCALE GENOMIC DNA]</scope>
    <source>
        <strain evidence="6 7">So0157-18</strain>
    </source>
</reference>
<feature type="binding site" evidence="4">
    <location>
        <position position="30"/>
    </location>
    <ligand>
        <name>substrate</name>
    </ligand>
</feature>
<evidence type="ECO:0000256" key="5">
    <source>
        <dbReference type="RuleBase" id="RU361279"/>
    </source>
</evidence>
<evidence type="ECO:0000256" key="3">
    <source>
        <dbReference type="ARBA" id="ARBA00022840"/>
    </source>
</evidence>
<dbReference type="PANTHER" id="PTHR23407:SF1">
    <property type="entry name" value="5-FORMYLTETRAHYDROFOLATE CYCLO-LIGASE"/>
    <property type="match status" value="1"/>
</dbReference>